<comment type="caution">
    <text evidence="2">The sequence shown here is derived from an EMBL/GenBank/DDBJ whole genome shotgun (WGS) entry which is preliminary data.</text>
</comment>
<feature type="region of interest" description="Disordered" evidence="1">
    <location>
        <begin position="1"/>
        <end position="23"/>
    </location>
</feature>
<dbReference type="Proteomes" id="UP000433101">
    <property type="component" value="Unassembled WGS sequence"/>
</dbReference>
<sequence length="168" mass="18811">MTQEPPSNTAVDGPLPEIRYGEEGLPKPVSRMRAQILEAAYSGDVERMRMVLEANEVMPTLTFGEMDDPVEFLKESSGDGQGYEILAILTEILEAGWIKVDEGTAQEMYVWPYFARYPLSELTPEQKVEMYRIVTAGDVADMETFGAWIFYRVGIGPDGTLHYFVAGD</sequence>
<evidence type="ECO:0000313" key="3">
    <source>
        <dbReference type="Proteomes" id="UP000433101"/>
    </source>
</evidence>
<dbReference type="EMBL" id="WUMV01000006">
    <property type="protein sequence ID" value="MXN66041.1"/>
    <property type="molecule type" value="Genomic_DNA"/>
</dbReference>
<evidence type="ECO:0000313" key="2">
    <source>
        <dbReference type="EMBL" id="MXN66041.1"/>
    </source>
</evidence>
<feature type="compositionally biased region" description="Polar residues" evidence="1">
    <location>
        <begin position="1"/>
        <end position="10"/>
    </location>
</feature>
<protein>
    <submittedName>
        <fullName evidence="2">Uncharacterized protein</fullName>
    </submittedName>
</protein>
<dbReference type="AlphaFoldDB" id="A0A7X3LVS7"/>
<proteinExistence type="predicted"/>
<evidence type="ECO:0000256" key="1">
    <source>
        <dbReference type="SAM" id="MobiDB-lite"/>
    </source>
</evidence>
<accession>A0A7X3LVS7</accession>
<keyword evidence="3" id="KW-1185">Reference proteome</keyword>
<organism evidence="2 3">
    <name type="scientific">Stappia sediminis</name>
    <dbReference type="NCBI Taxonomy" id="2692190"/>
    <lineage>
        <taxon>Bacteria</taxon>
        <taxon>Pseudomonadati</taxon>
        <taxon>Pseudomonadota</taxon>
        <taxon>Alphaproteobacteria</taxon>
        <taxon>Hyphomicrobiales</taxon>
        <taxon>Stappiaceae</taxon>
        <taxon>Stappia</taxon>
    </lineage>
</organism>
<name>A0A7X3LVS7_9HYPH</name>
<reference evidence="2 3" key="1">
    <citation type="submission" date="2019-12" db="EMBL/GenBank/DDBJ databases">
        <authorList>
            <person name="Li M."/>
        </authorList>
    </citation>
    <scope>NUCLEOTIDE SEQUENCE [LARGE SCALE GENOMIC DNA]</scope>
    <source>
        <strain evidence="2 3">GBMRC 2046</strain>
    </source>
</reference>
<gene>
    <name evidence="2" type="ORF">GR183_14095</name>
</gene>